<dbReference type="PANTHER" id="PTHR24060">
    <property type="entry name" value="METABOTROPIC GLUTAMATE RECEPTOR"/>
    <property type="match status" value="1"/>
</dbReference>
<feature type="non-terminal residue" evidence="2">
    <location>
        <position position="1"/>
    </location>
</feature>
<dbReference type="InterPro" id="IPR050726">
    <property type="entry name" value="mGluR"/>
</dbReference>
<dbReference type="InterPro" id="IPR028082">
    <property type="entry name" value="Peripla_BP_I"/>
</dbReference>
<dbReference type="Gene3D" id="3.40.50.2300">
    <property type="match status" value="1"/>
</dbReference>
<evidence type="ECO:0000313" key="2">
    <source>
        <dbReference type="EMBL" id="ENN70373.1"/>
    </source>
</evidence>
<dbReference type="OrthoDB" id="425344at2759"/>
<organism evidence="2">
    <name type="scientific">Dendroctonus ponderosae</name>
    <name type="common">Mountain pine beetle</name>
    <dbReference type="NCBI Taxonomy" id="77166"/>
    <lineage>
        <taxon>Eukaryota</taxon>
        <taxon>Metazoa</taxon>
        <taxon>Ecdysozoa</taxon>
        <taxon>Arthropoda</taxon>
        <taxon>Hexapoda</taxon>
        <taxon>Insecta</taxon>
        <taxon>Pterygota</taxon>
        <taxon>Neoptera</taxon>
        <taxon>Endopterygota</taxon>
        <taxon>Coleoptera</taxon>
        <taxon>Polyphaga</taxon>
        <taxon>Cucujiformia</taxon>
        <taxon>Curculionidae</taxon>
        <taxon>Scolytinae</taxon>
        <taxon>Dendroctonus</taxon>
    </lineage>
</organism>
<sequence>MMVHERSDSITCGPVMPQGGIQALEAMLFTLDQLNSSPEPLLPNITLGAHILDDCDKDTYGLEMATGLDSLSVRLRHLSQHAKVGSINLGNIDPLGALWLLSAFQVLSCKKIEVFGSKIEAGCVCFRLYSLDGAAGVQREHV</sequence>
<gene>
    <name evidence="2" type="ORF">YQE_12880</name>
</gene>
<protein>
    <submittedName>
        <fullName evidence="2">Uncharacterized protein</fullName>
    </submittedName>
</protein>
<proteinExistence type="predicted"/>
<dbReference type="HOGENOM" id="CLU_1817767_0_0_1"/>
<keyword evidence="1" id="KW-0325">Glycoprotein</keyword>
<dbReference type="SUPFAM" id="SSF53822">
    <property type="entry name" value="Periplasmic binding protein-like I"/>
    <property type="match status" value="1"/>
</dbReference>
<dbReference type="AlphaFoldDB" id="N6SYR8"/>
<evidence type="ECO:0000256" key="1">
    <source>
        <dbReference type="ARBA" id="ARBA00023180"/>
    </source>
</evidence>
<name>N6SYR8_DENPD</name>
<dbReference type="EMBL" id="KB741292">
    <property type="protein sequence ID" value="ENN70373.1"/>
    <property type="molecule type" value="Genomic_DNA"/>
</dbReference>
<reference evidence="2" key="1">
    <citation type="journal article" date="2013" name="Genome Biol.">
        <title>Draft genome of the mountain pine beetle, Dendroctonus ponderosae Hopkins, a major forest pest.</title>
        <authorList>
            <person name="Keeling C.I."/>
            <person name="Yuen M.M."/>
            <person name="Liao N.Y."/>
            <person name="Docking T.R."/>
            <person name="Chan S.K."/>
            <person name="Taylor G.A."/>
            <person name="Palmquist D.L."/>
            <person name="Jackman S.D."/>
            <person name="Nguyen A."/>
            <person name="Li M."/>
            <person name="Henderson H."/>
            <person name="Janes J.K."/>
            <person name="Zhao Y."/>
            <person name="Pandoh P."/>
            <person name="Moore R."/>
            <person name="Sperling F.A."/>
            <person name="Huber D.P."/>
            <person name="Birol I."/>
            <person name="Jones S.J."/>
            <person name="Bohlmann J."/>
        </authorList>
    </citation>
    <scope>NUCLEOTIDE SEQUENCE</scope>
</reference>
<accession>N6SYR8</accession>